<keyword evidence="2" id="KW-0645">Protease</keyword>
<dbReference type="PROSITE" id="PS00139">
    <property type="entry name" value="THIOL_PROTEASE_CYS"/>
    <property type="match status" value="1"/>
</dbReference>
<organism evidence="9 10">
    <name type="scientific">Daphnia galeata</name>
    <dbReference type="NCBI Taxonomy" id="27404"/>
    <lineage>
        <taxon>Eukaryota</taxon>
        <taxon>Metazoa</taxon>
        <taxon>Ecdysozoa</taxon>
        <taxon>Arthropoda</taxon>
        <taxon>Crustacea</taxon>
        <taxon>Branchiopoda</taxon>
        <taxon>Diplostraca</taxon>
        <taxon>Cladocera</taxon>
        <taxon>Anomopoda</taxon>
        <taxon>Daphniidae</taxon>
        <taxon>Daphnia</taxon>
    </lineage>
</organism>
<dbReference type="Pfam" id="PF08246">
    <property type="entry name" value="Inhibitor_I29"/>
    <property type="match status" value="1"/>
</dbReference>
<dbReference type="InterPro" id="IPR013201">
    <property type="entry name" value="Prot_inhib_I29"/>
</dbReference>
<evidence type="ECO:0000313" key="10">
    <source>
        <dbReference type="Proteomes" id="UP000789390"/>
    </source>
</evidence>
<sequence>MFFFLRHAKFFSAFAILVILAIILTAVLYNRSADDPWKEFKAKHGKDYEEFKDGGKEDARRKQIFLTTDAKIKKHNSQENVTYQLGHNKFSDMTAEELTKYLGAVEPANENRSLPSTIRINMTEGPLPTSLDYRTHRCLPAVKNQRNCGSCWAFSAIAPLEFAQCKKTGVPVVLSEQQLVDCDPYNSGCEGGWPTDAWDYLKYLAGGSAKQSLYPYTATESTCKYSSSMSGAKISSFGSLATLDSINMQLGLQSYGPISVAISVAKSFFSYKSGVYNDVTCDNLGISHAVVVVGWGTLNGLNYWIVRNSWGSDWGMNGYILIQRGVNKCKIEKHPAVIQSVIDTCQAISFIPARVSSYGSFNDPNVGYDISPYMQAGLMGYGVISVIITIDKDSFFNYQNGVYINTACDNSTDYHAIVIVGWGTDGSSGIDYWIVRNS</sequence>
<evidence type="ECO:0000259" key="7">
    <source>
        <dbReference type="SMART" id="SM00645"/>
    </source>
</evidence>
<dbReference type="InterPro" id="IPR039417">
    <property type="entry name" value="Peptidase_C1A_papain-like"/>
</dbReference>
<dbReference type="Proteomes" id="UP000789390">
    <property type="component" value="Unassembled WGS sequence"/>
</dbReference>
<keyword evidence="10" id="KW-1185">Reference proteome</keyword>
<dbReference type="SMART" id="SM00645">
    <property type="entry name" value="Pept_C1"/>
    <property type="match status" value="1"/>
</dbReference>
<dbReference type="OrthoDB" id="6364763at2759"/>
<dbReference type="SUPFAM" id="SSF54001">
    <property type="entry name" value="Cysteine proteinases"/>
    <property type="match status" value="2"/>
</dbReference>
<accession>A0A8J2S924</accession>
<dbReference type="Pfam" id="PF00112">
    <property type="entry name" value="Peptidase_C1"/>
    <property type="match status" value="2"/>
</dbReference>
<keyword evidence="6" id="KW-1015">Disulfide bond</keyword>
<dbReference type="InterPro" id="IPR000169">
    <property type="entry name" value="Pept_cys_AS"/>
</dbReference>
<evidence type="ECO:0000256" key="1">
    <source>
        <dbReference type="ARBA" id="ARBA00008455"/>
    </source>
</evidence>
<evidence type="ECO:0000313" key="9">
    <source>
        <dbReference type="EMBL" id="CAH0113089.1"/>
    </source>
</evidence>
<name>A0A8J2S924_9CRUS</name>
<evidence type="ECO:0000256" key="3">
    <source>
        <dbReference type="ARBA" id="ARBA00022801"/>
    </source>
</evidence>
<dbReference type="InterPro" id="IPR000668">
    <property type="entry name" value="Peptidase_C1A_C"/>
</dbReference>
<reference evidence="9" key="1">
    <citation type="submission" date="2021-11" db="EMBL/GenBank/DDBJ databases">
        <authorList>
            <person name="Schell T."/>
        </authorList>
    </citation>
    <scope>NUCLEOTIDE SEQUENCE</scope>
    <source>
        <strain evidence="9">M5</strain>
    </source>
</reference>
<evidence type="ECO:0000259" key="8">
    <source>
        <dbReference type="SMART" id="SM00848"/>
    </source>
</evidence>
<gene>
    <name evidence="9" type="ORF">DGAL_LOCUS16891</name>
</gene>
<dbReference type="PROSITE" id="PS00640">
    <property type="entry name" value="THIOL_PROTEASE_ASN"/>
    <property type="match status" value="1"/>
</dbReference>
<dbReference type="InterPro" id="IPR025661">
    <property type="entry name" value="Pept_asp_AS"/>
</dbReference>
<dbReference type="InterPro" id="IPR013128">
    <property type="entry name" value="Peptidase_C1A"/>
</dbReference>
<dbReference type="SMART" id="SM00848">
    <property type="entry name" value="Inhibitor_I29"/>
    <property type="match status" value="1"/>
</dbReference>
<feature type="domain" description="Peptidase C1A papain C-terminal" evidence="7">
    <location>
        <begin position="127"/>
        <end position="339"/>
    </location>
</feature>
<evidence type="ECO:0000256" key="2">
    <source>
        <dbReference type="ARBA" id="ARBA00022670"/>
    </source>
</evidence>
<keyword evidence="3" id="KW-0378">Hydrolase</keyword>
<dbReference type="PRINTS" id="PR00705">
    <property type="entry name" value="PAPAIN"/>
</dbReference>
<dbReference type="InterPro" id="IPR038765">
    <property type="entry name" value="Papain-like_cys_pep_sf"/>
</dbReference>
<keyword evidence="4" id="KW-0788">Thiol protease</keyword>
<dbReference type="Gene3D" id="3.90.70.10">
    <property type="entry name" value="Cysteine proteinases"/>
    <property type="match status" value="2"/>
</dbReference>
<dbReference type="CDD" id="cd02248">
    <property type="entry name" value="Peptidase_C1A"/>
    <property type="match status" value="1"/>
</dbReference>
<dbReference type="GO" id="GO:0008234">
    <property type="term" value="F:cysteine-type peptidase activity"/>
    <property type="evidence" value="ECO:0007669"/>
    <property type="project" value="UniProtKB-KW"/>
</dbReference>
<dbReference type="PANTHER" id="PTHR12411">
    <property type="entry name" value="CYSTEINE PROTEASE FAMILY C1-RELATED"/>
    <property type="match status" value="1"/>
</dbReference>
<comment type="caution">
    <text evidence="9">The sequence shown here is derived from an EMBL/GenBank/DDBJ whole genome shotgun (WGS) entry which is preliminary data.</text>
</comment>
<evidence type="ECO:0000256" key="6">
    <source>
        <dbReference type="ARBA" id="ARBA00023157"/>
    </source>
</evidence>
<feature type="domain" description="Cathepsin propeptide inhibitor" evidence="8">
    <location>
        <begin position="37"/>
        <end position="98"/>
    </location>
</feature>
<dbReference type="PROSITE" id="PS00639">
    <property type="entry name" value="THIOL_PROTEASE_HIS"/>
    <property type="match status" value="1"/>
</dbReference>
<evidence type="ECO:0000256" key="4">
    <source>
        <dbReference type="ARBA" id="ARBA00022807"/>
    </source>
</evidence>
<evidence type="ECO:0000256" key="5">
    <source>
        <dbReference type="ARBA" id="ARBA00023145"/>
    </source>
</evidence>
<comment type="similarity">
    <text evidence="1">Belongs to the peptidase C1 family.</text>
</comment>
<dbReference type="AlphaFoldDB" id="A0A8J2S924"/>
<dbReference type="GO" id="GO:0006508">
    <property type="term" value="P:proteolysis"/>
    <property type="evidence" value="ECO:0007669"/>
    <property type="project" value="UniProtKB-KW"/>
</dbReference>
<dbReference type="EMBL" id="CAKKLH010000336">
    <property type="protein sequence ID" value="CAH0113089.1"/>
    <property type="molecule type" value="Genomic_DNA"/>
</dbReference>
<proteinExistence type="inferred from homology"/>
<protein>
    <submittedName>
        <fullName evidence="9">Uncharacterized protein</fullName>
    </submittedName>
</protein>
<keyword evidence="5" id="KW-0865">Zymogen</keyword>
<dbReference type="FunFam" id="3.90.70.10:FF:000039">
    <property type="entry name" value="Cysteine proteinase 2, putative"/>
    <property type="match status" value="1"/>
</dbReference>
<dbReference type="InterPro" id="IPR025660">
    <property type="entry name" value="Pept_his_AS"/>
</dbReference>